<dbReference type="AlphaFoldDB" id="A0A1B2HJ07"/>
<dbReference type="KEGG" id="led:BBK82_18215"/>
<organism evidence="1 2">
    <name type="scientific">Lentzea guizhouensis</name>
    <dbReference type="NCBI Taxonomy" id="1586287"/>
    <lineage>
        <taxon>Bacteria</taxon>
        <taxon>Bacillati</taxon>
        <taxon>Actinomycetota</taxon>
        <taxon>Actinomycetes</taxon>
        <taxon>Pseudonocardiales</taxon>
        <taxon>Pseudonocardiaceae</taxon>
        <taxon>Lentzea</taxon>
    </lineage>
</organism>
<evidence type="ECO:0000313" key="2">
    <source>
        <dbReference type="Proteomes" id="UP000093053"/>
    </source>
</evidence>
<evidence type="ECO:0000313" key="1">
    <source>
        <dbReference type="EMBL" id="ANZ37703.1"/>
    </source>
</evidence>
<sequence length="66" mass="7263">MTSSTFSPRSLATCSRLRSSSSIRSRLIMLALCTRPITWTWFWMERTLSTAASCSPASRVASAFAA</sequence>
<accession>A0A1B2HJ07</accession>
<name>A0A1B2HJ07_9PSEU</name>
<keyword evidence="2" id="KW-1185">Reference proteome</keyword>
<gene>
    <name evidence="1" type="ORF">BBK82_18215</name>
</gene>
<protein>
    <submittedName>
        <fullName evidence="1">Uncharacterized protein</fullName>
    </submittedName>
</protein>
<dbReference type="Proteomes" id="UP000093053">
    <property type="component" value="Chromosome"/>
</dbReference>
<reference evidence="1 2" key="1">
    <citation type="submission" date="2016-07" db="EMBL/GenBank/DDBJ databases">
        <title>Complete genome sequence of the Lentzea guizhouensis DHS C013.</title>
        <authorList>
            <person name="Cao C."/>
        </authorList>
    </citation>
    <scope>NUCLEOTIDE SEQUENCE [LARGE SCALE GENOMIC DNA]</scope>
    <source>
        <strain evidence="1 2">DHS C013</strain>
    </source>
</reference>
<proteinExistence type="predicted"/>
<dbReference type="STRING" id="1586287.BBK82_18215"/>
<dbReference type="EMBL" id="CP016793">
    <property type="protein sequence ID" value="ANZ37703.1"/>
    <property type="molecule type" value="Genomic_DNA"/>
</dbReference>